<reference evidence="10" key="1">
    <citation type="journal article" date="2019" name="Int. J. Syst. Evol. Microbiol.">
        <title>The Global Catalogue of Microorganisms (GCM) 10K type strain sequencing project: providing services to taxonomists for standard genome sequencing and annotation.</title>
        <authorList>
            <consortium name="The Broad Institute Genomics Platform"/>
            <consortium name="The Broad Institute Genome Sequencing Center for Infectious Disease"/>
            <person name="Wu L."/>
            <person name="Ma J."/>
        </authorList>
    </citation>
    <scope>NUCLEOTIDE SEQUENCE [LARGE SCALE GENOMIC DNA]</scope>
    <source>
        <strain evidence="10">JCM 17688</strain>
    </source>
</reference>
<evidence type="ECO:0000256" key="7">
    <source>
        <dbReference type="ARBA" id="ARBA00024033"/>
    </source>
</evidence>
<evidence type="ECO:0000313" key="9">
    <source>
        <dbReference type="EMBL" id="GAA4404734.1"/>
    </source>
</evidence>
<keyword evidence="10" id="KW-1185">Reference proteome</keyword>
<protein>
    <recommendedName>
        <fullName evidence="11">Alpha-1,2-mannosyltransferase</fullName>
    </recommendedName>
</protein>
<keyword evidence="6 8" id="KW-0472">Membrane</keyword>
<evidence type="ECO:0000256" key="3">
    <source>
        <dbReference type="ARBA" id="ARBA00022679"/>
    </source>
</evidence>
<comment type="caution">
    <text evidence="9">The sequence shown here is derived from an EMBL/GenBank/DDBJ whole genome shotgun (WGS) entry which is preliminary data.</text>
</comment>
<evidence type="ECO:0000256" key="5">
    <source>
        <dbReference type="ARBA" id="ARBA00022989"/>
    </source>
</evidence>
<name>A0ABP8KEJ2_9ACTN</name>
<evidence type="ECO:0000256" key="8">
    <source>
        <dbReference type="SAM" id="Phobius"/>
    </source>
</evidence>
<evidence type="ECO:0008006" key="11">
    <source>
        <dbReference type="Google" id="ProtNLM"/>
    </source>
</evidence>
<feature type="transmembrane region" description="Helical" evidence="8">
    <location>
        <begin position="250"/>
        <end position="271"/>
    </location>
</feature>
<evidence type="ECO:0000256" key="4">
    <source>
        <dbReference type="ARBA" id="ARBA00022692"/>
    </source>
</evidence>
<dbReference type="InterPro" id="IPR018584">
    <property type="entry name" value="GT87"/>
</dbReference>
<feature type="transmembrane region" description="Helical" evidence="8">
    <location>
        <begin position="82"/>
        <end position="104"/>
    </location>
</feature>
<feature type="transmembrane region" description="Helical" evidence="8">
    <location>
        <begin position="144"/>
        <end position="163"/>
    </location>
</feature>
<sequence>MAAAALVISVASRLIWVFAGPHNFNFVDLRVYYEAAHRVVAGGLYDFALTEYTPRQPLPFTYPPFAAIVFTPLHAVPFPVVALGWLILTVVLLYLVIAMSLAMLRAARGESPALRDVPRSTAMLWTAGVLWLDPVRTNLDYGQINVVLMALGVWAAFITVRYAPGGGARYAPGGGARYAPGGGARYAPGGGARYAPGGGARYAPGGGEGRWGGLRPAWSDGAAGALVGIAAGIKLTPAVGGLFLLARKRWWAAVASGVVFAATVGFGYVLLPAESRRYFTVLIGDTGPIGDPAKPDNQSLRGALSRFAGHDLGSGPAVLIAIGVAAVALLAAWWVCRRGDALIALVLAQSFGLFASPISWIHHWVWIVPTLVWLVHGASGATGGVHGASGATGGVHGASGATGVWARALAVAYAAYSYVGVHGWCAVLGWLHIDSGPVWALALCPNVVATVGLVALILAGAYARRGGTAVSPG</sequence>
<keyword evidence="5 8" id="KW-1133">Transmembrane helix</keyword>
<feature type="transmembrane region" description="Helical" evidence="8">
    <location>
        <begin position="317"/>
        <end position="335"/>
    </location>
</feature>
<evidence type="ECO:0000256" key="1">
    <source>
        <dbReference type="ARBA" id="ARBA00004651"/>
    </source>
</evidence>
<keyword evidence="4 8" id="KW-0812">Transmembrane</keyword>
<evidence type="ECO:0000256" key="2">
    <source>
        <dbReference type="ARBA" id="ARBA00022475"/>
    </source>
</evidence>
<proteinExistence type="inferred from homology"/>
<gene>
    <name evidence="9" type="ORF">GCM10023147_47460</name>
</gene>
<comment type="similarity">
    <text evidence="7">Belongs to the glycosyltransferase 87 family.</text>
</comment>
<dbReference type="Pfam" id="PF09594">
    <property type="entry name" value="GT87"/>
    <property type="match status" value="2"/>
</dbReference>
<organism evidence="9 10">
    <name type="scientific">Tsukamurella soli</name>
    <dbReference type="NCBI Taxonomy" id="644556"/>
    <lineage>
        <taxon>Bacteria</taxon>
        <taxon>Bacillati</taxon>
        <taxon>Actinomycetota</taxon>
        <taxon>Actinomycetes</taxon>
        <taxon>Mycobacteriales</taxon>
        <taxon>Tsukamurellaceae</taxon>
        <taxon>Tsukamurella</taxon>
    </lineage>
</organism>
<evidence type="ECO:0000256" key="6">
    <source>
        <dbReference type="ARBA" id="ARBA00023136"/>
    </source>
</evidence>
<accession>A0ABP8KEJ2</accession>
<comment type="subcellular location">
    <subcellularLocation>
        <location evidence="1">Cell membrane</location>
        <topology evidence="1">Multi-pass membrane protein</topology>
    </subcellularLocation>
</comment>
<evidence type="ECO:0000313" key="10">
    <source>
        <dbReference type="Proteomes" id="UP001500635"/>
    </source>
</evidence>
<keyword evidence="2" id="KW-1003">Cell membrane</keyword>
<feature type="transmembrane region" description="Helical" evidence="8">
    <location>
        <begin position="410"/>
        <end position="431"/>
    </location>
</feature>
<feature type="transmembrane region" description="Helical" evidence="8">
    <location>
        <begin position="342"/>
        <end position="365"/>
    </location>
</feature>
<keyword evidence="3" id="KW-0808">Transferase</keyword>
<feature type="transmembrane region" description="Helical" evidence="8">
    <location>
        <begin position="438"/>
        <end position="463"/>
    </location>
</feature>
<dbReference type="Proteomes" id="UP001500635">
    <property type="component" value="Unassembled WGS sequence"/>
</dbReference>
<dbReference type="EMBL" id="BAABFR010000127">
    <property type="protein sequence ID" value="GAA4404734.1"/>
    <property type="molecule type" value="Genomic_DNA"/>
</dbReference>